<evidence type="ECO:0000256" key="5">
    <source>
        <dbReference type="ARBA" id="ARBA00022980"/>
    </source>
</evidence>
<dbReference type="Pfam" id="PF01649">
    <property type="entry name" value="Ribosomal_S20p"/>
    <property type="match status" value="1"/>
</dbReference>
<evidence type="ECO:0000256" key="7">
    <source>
        <dbReference type="ARBA" id="ARBA00035136"/>
    </source>
</evidence>
<dbReference type="PANTHER" id="PTHR33398">
    <property type="entry name" value="30S RIBOSOMAL PROTEIN S20"/>
    <property type="match status" value="1"/>
</dbReference>
<evidence type="ECO:0000256" key="1">
    <source>
        <dbReference type="ARBA" id="ARBA00003134"/>
    </source>
</evidence>
<dbReference type="Proteomes" id="UP000197032">
    <property type="component" value="Unassembled WGS sequence"/>
</dbReference>
<dbReference type="AlphaFoldDB" id="A0A1Z5HVV8"/>
<evidence type="ECO:0000256" key="6">
    <source>
        <dbReference type="ARBA" id="ARBA00023274"/>
    </source>
</evidence>
<proteinExistence type="inferred from homology"/>
<evidence type="ECO:0000256" key="3">
    <source>
        <dbReference type="ARBA" id="ARBA00022730"/>
    </source>
</evidence>
<evidence type="ECO:0000313" key="9">
    <source>
        <dbReference type="EMBL" id="GAW93461.1"/>
    </source>
</evidence>
<dbReference type="GO" id="GO:0003735">
    <property type="term" value="F:structural constituent of ribosome"/>
    <property type="evidence" value="ECO:0007669"/>
    <property type="project" value="InterPro"/>
</dbReference>
<dbReference type="Gene3D" id="1.20.58.110">
    <property type="entry name" value="Ribosomal protein S20"/>
    <property type="match status" value="1"/>
</dbReference>
<dbReference type="FunFam" id="1.20.58.110:FF:000001">
    <property type="entry name" value="30S ribosomal protein S20"/>
    <property type="match status" value="1"/>
</dbReference>
<keyword evidence="10" id="KW-1185">Reference proteome</keyword>
<comment type="function">
    <text evidence="1 8">Binds directly to 16S ribosomal RNA.</text>
</comment>
<protein>
    <recommendedName>
        <fullName evidence="7 8">Small ribosomal subunit protein bS20</fullName>
    </recommendedName>
</protein>
<dbReference type="GO" id="GO:0070181">
    <property type="term" value="F:small ribosomal subunit rRNA binding"/>
    <property type="evidence" value="ECO:0007669"/>
    <property type="project" value="TreeGrafter"/>
</dbReference>
<dbReference type="InterPro" id="IPR036510">
    <property type="entry name" value="Ribosomal_bS20_sf"/>
</dbReference>
<keyword evidence="5 8" id="KW-0689">Ribosomal protein</keyword>
<keyword evidence="6 8" id="KW-0687">Ribonucleoprotein</keyword>
<accession>A0A1Z5HVV8</accession>
<dbReference type="SUPFAM" id="SSF46992">
    <property type="entry name" value="Ribosomal protein S20"/>
    <property type="match status" value="1"/>
</dbReference>
<dbReference type="EMBL" id="BDGJ01000142">
    <property type="protein sequence ID" value="GAW93461.1"/>
    <property type="molecule type" value="Genomic_DNA"/>
</dbReference>
<comment type="caution">
    <text evidence="9">The sequence shown here is derived from an EMBL/GenBank/DDBJ whole genome shotgun (WGS) entry which is preliminary data.</text>
</comment>
<dbReference type="OrthoDB" id="9808392at2"/>
<evidence type="ECO:0000256" key="2">
    <source>
        <dbReference type="ARBA" id="ARBA00007634"/>
    </source>
</evidence>
<dbReference type="HAMAP" id="MF_00500">
    <property type="entry name" value="Ribosomal_bS20"/>
    <property type="match status" value="1"/>
</dbReference>
<keyword evidence="3 8" id="KW-0699">rRNA-binding</keyword>
<evidence type="ECO:0000256" key="4">
    <source>
        <dbReference type="ARBA" id="ARBA00022884"/>
    </source>
</evidence>
<dbReference type="PANTHER" id="PTHR33398:SF1">
    <property type="entry name" value="SMALL RIBOSOMAL SUBUNIT PROTEIN BS20C"/>
    <property type="match status" value="1"/>
</dbReference>
<gene>
    <name evidence="8" type="primary">rpsT</name>
    <name evidence="9" type="ORF">KKC1_25950</name>
</gene>
<organism evidence="9 10">
    <name type="scientific">Calderihabitans maritimus</name>
    <dbReference type="NCBI Taxonomy" id="1246530"/>
    <lineage>
        <taxon>Bacteria</taxon>
        <taxon>Bacillati</taxon>
        <taxon>Bacillota</taxon>
        <taxon>Clostridia</taxon>
        <taxon>Neomoorellales</taxon>
        <taxon>Calderihabitantaceae</taxon>
        <taxon>Calderihabitans</taxon>
    </lineage>
</organism>
<dbReference type="NCBIfam" id="TIGR00029">
    <property type="entry name" value="S20"/>
    <property type="match status" value="1"/>
</dbReference>
<dbReference type="RefSeq" id="WP_088554598.1">
    <property type="nucleotide sequence ID" value="NZ_BDGJ01000142.1"/>
</dbReference>
<comment type="similarity">
    <text evidence="2 8">Belongs to the bacterial ribosomal protein bS20 family.</text>
</comment>
<evidence type="ECO:0000256" key="8">
    <source>
        <dbReference type="HAMAP-Rule" id="MF_00500"/>
    </source>
</evidence>
<dbReference type="GO" id="GO:0005829">
    <property type="term" value="C:cytosol"/>
    <property type="evidence" value="ECO:0007669"/>
    <property type="project" value="TreeGrafter"/>
</dbReference>
<sequence>MPNIKSAKKRVKLIRIRTQRNKAVKSMVKTAIRRFHEALAEGNEEKIQETFRRAIKLVDKAAAKGVIHKNNAARKKSKLYRKLNERAS</sequence>
<evidence type="ECO:0000313" key="10">
    <source>
        <dbReference type="Proteomes" id="UP000197032"/>
    </source>
</evidence>
<keyword evidence="4 8" id="KW-0694">RNA-binding</keyword>
<dbReference type="InterPro" id="IPR002583">
    <property type="entry name" value="Ribosomal_bS20"/>
</dbReference>
<reference evidence="10" key="1">
    <citation type="journal article" date="2017" name="Appl. Environ. Microbiol.">
        <title>Genomic Analysis of Calderihabitans maritimus KKC1, a Thermophilic, Hydrogenogenic, Carboxydotrophic Bacterium Isolated from Marine Sediment.</title>
        <authorList>
            <person name="Omae K."/>
            <person name="Yoneda Y."/>
            <person name="Fukuyama Y."/>
            <person name="Yoshida T."/>
            <person name="Sako Y."/>
        </authorList>
    </citation>
    <scope>NUCLEOTIDE SEQUENCE [LARGE SCALE GENOMIC DNA]</scope>
    <source>
        <strain evidence="10">KKC1</strain>
    </source>
</reference>
<dbReference type="GO" id="GO:0006412">
    <property type="term" value="P:translation"/>
    <property type="evidence" value="ECO:0007669"/>
    <property type="project" value="UniProtKB-UniRule"/>
</dbReference>
<name>A0A1Z5HVV8_9FIRM</name>
<dbReference type="GO" id="GO:0015935">
    <property type="term" value="C:small ribosomal subunit"/>
    <property type="evidence" value="ECO:0007669"/>
    <property type="project" value="TreeGrafter"/>
</dbReference>